<feature type="transmembrane region" description="Helical" evidence="1">
    <location>
        <begin position="452"/>
        <end position="472"/>
    </location>
</feature>
<gene>
    <name evidence="4" type="ORF">KGD84_20320</name>
</gene>
<accession>A0ABX8BFA1</accession>
<feature type="transmembrane region" description="Helical" evidence="1">
    <location>
        <begin position="419"/>
        <end position="440"/>
    </location>
</feature>
<evidence type="ECO:0000313" key="4">
    <source>
        <dbReference type="EMBL" id="QUX20816.1"/>
    </source>
</evidence>
<dbReference type="EMBL" id="CP074133">
    <property type="protein sequence ID" value="QUX20816.1"/>
    <property type="molecule type" value="Genomic_DNA"/>
</dbReference>
<sequence length="497" mass="51379">MPFKSTALAAAALACLAVLAPAPPASAAPAGPAPAELDAFVADHLERTGLPGAAFAVVHGDRVVHTGAHGRDGHGRPLRTDTPLPVASLSKSMTALAVLRLVEEGALGLDDPVREHLPGFATADPRGADITVRQVLDQSSGLHDLGLPDGPEPATLAEAVDRLSGARLAAAPGREWNYHNPNYHVAARLVETVTGEPFTAYLERAVLAPAGMADTRSASDGARTAPGHFRAYGLNLPVAEPAHFATGSGDMVSTADDMARWLLLHLNGGAVPGGPRVVSPETVEEAHTPSAPNGRTGLGWMRRGPADGASRVQVWHGGTNSTHTAYQVLVPETGYGVAVLTNVGIALTEEDTWALAEGLIDLTEGRTPAPADSVLWKVDAVLGAATLAVLALGVRGVLRAPAWAAARAGRPRWRAAVRLAPYALPPLALAAFDPAVTFVMGGREGTWLQRFYGVPAELVLLVSAALVCAAVAGTRLWRLRRRPAEGVSAAPGAVPSP</sequence>
<dbReference type="Gene3D" id="3.40.710.10">
    <property type="entry name" value="DD-peptidase/beta-lactamase superfamily"/>
    <property type="match status" value="1"/>
</dbReference>
<evidence type="ECO:0000259" key="3">
    <source>
        <dbReference type="Pfam" id="PF00144"/>
    </source>
</evidence>
<evidence type="ECO:0000256" key="1">
    <source>
        <dbReference type="SAM" id="Phobius"/>
    </source>
</evidence>
<dbReference type="Proteomes" id="UP000676079">
    <property type="component" value="Chromosome"/>
</dbReference>
<dbReference type="InterPro" id="IPR012338">
    <property type="entry name" value="Beta-lactam/transpept-like"/>
</dbReference>
<dbReference type="PROSITE" id="PS51257">
    <property type="entry name" value="PROKAR_LIPOPROTEIN"/>
    <property type="match status" value="1"/>
</dbReference>
<protein>
    <submittedName>
        <fullName evidence="4">Beta-lactamase family protein</fullName>
    </submittedName>
</protein>
<keyword evidence="1" id="KW-0472">Membrane</keyword>
<keyword evidence="5" id="KW-1185">Reference proteome</keyword>
<feature type="domain" description="Beta-lactamase-related" evidence="3">
    <location>
        <begin position="37"/>
        <end position="345"/>
    </location>
</feature>
<name>A0ABX8BFA1_9ACTN</name>
<dbReference type="PANTHER" id="PTHR43283:SF3">
    <property type="entry name" value="BETA-LACTAMASE FAMILY PROTEIN (AFU_ORTHOLOGUE AFUA_5G07500)"/>
    <property type="match status" value="1"/>
</dbReference>
<feature type="signal peptide" evidence="2">
    <location>
        <begin position="1"/>
        <end position="27"/>
    </location>
</feature>
<organism evidence="4 5">
    <name type="scientific">Nocardiopsis changdeensis</name>
    <dbReference type="NCBI Taxonomy" id="2831969"/>
    <lineage>
        <taxon>Bacteria</taxon>
        <taxon>Bacillati</taxon>
        <taxon>Actinomycetota</taxon>
        <taxon>Actinomycetes</taxon>
        <taxon>Streptosporangiales</taxon>
        <taxon>Nocardiopsidaceae</taxon>
        <taxon>Nocardiopsis</taxon>
    </lineage>
</organism>
<feature type="transmembrane region" description="Helical" evidence="1">
    <location>
        <begin position="380"/>
        <end position="398"/>
    </location>
</feature>
<dbReference type="Pfam" id="PF00144">
    <property type="entry name" value="Beta-lactamase"/>
    <property type="match status" value="1"/>
</dbReference>
<keyword evidence="2" id="KW-0732">Signal</keyword>
<dbReference type="RefSeq" id="WP_220562013.1">
    <property type="nucleotide sequence ID" value="NZ_CP074133.1"/>
</dbReference>
<dbReference type="InterPro" id="IPR001466">
    <property type="entry name" value="Beta-lactam-related"/>
</dbReference>
<dbReference type="InterPro" id="IPR050789">
    <property type="entry name" value="Diverse_Enzym_Activities"/>
</dbReference>
<keyword evidence="1" id="KW-1133">Transmembrane helix</keyword>
<dbReference type="SUPFAM" id="SSF56601">
    <property type="entry name" value="beta-lactamase/transpeptidase-like"/>
    <property type="match status" value="1"/>
</dbReference>
<proteinExistence type="predicted"/>
<reference evidence="4 5" key="1">
    <citation type="submission" date="2021-05" db="EMBL/GenBank/DDBJ databases">
        <title>Direct Submission.</title>
        <authorList>
            <person name="Li K."/>
            <person name="Gao J."/>
        </authorList>
    </citation>
    <scope>NUCLEOTIDE SEQUENCE [LARGE SCALE GENOMIC DNA]</scope>
    <source>
        <strain evidence="4 5">Mg02</strain>
    </source>
</reference>
<dbReference type="PANTHER" id="PTHR43283">
    <property type="entry name" value="BETA-LACTAMASE-RELATED"/>
    <property type="match status" value="1"/>
</dbReference>
<evidence type="ECO:0000313" key="5">
    <source>
        <dbReference type="Proteomes" id="UP000676079"/>
    </source>
</evidence>
<keyword evidence="1" id="KW-0812">Transmembrane</keyword>
<feature type="chain" id="PRO_5045580785" evidence="2">
    <location>
        <begin position="28"/>
        <end position="497"/>
    </location>
</feature>
<evidence type="ECO:0000256" key="2">
    <source>
        <dbReference type="SAM" id="SignalP"/>
    </source>
</evidence>